<proteinExistence type="predicted"/>
<gene>
    <name evidence="1" type="ORF">RMSM_05363</name>
</gene>
<evidence type="ECO:0000313" key="2">
    <source>
        <dbReference type="Proteomes" id="UP000011991"/>
    </source>
</evidence>
<protein>
    <submittedName>
        <fullName evidence="1">Uncharacterized protein</fullName>
    </submittedName>
</protein>
<keyword evidence="2" id="KW-1185">Reference proteome</keyword>
<organism evidence="1 2">
    <name type="scientific">Rhodopirellula maiorica SM1</name>
    <dbReference type="NCBI Taxonomy" id="1265738"/>
    <lineage>
        <taxon>Bacteria</taxon>
        <taxon>Pseudomonadati</taxon>
        <taxon>Planctomycetota</taxon>
        <taxon>Planctomycetia</taxon>
        <taxon>Pirellulales</taxon>
        <taxon>Pirellulaceae</taxon>
        <taxon>Novipirellula</taxon>
    </lineage>
</organism>
<sequence length="42" mass="4738">MNCIVTSFLKILAVTYGDRVLQISHQQFTRLNFAPRGNEVVG</sequence>
<accession>M5RUV2</accession>
<reference evidence="1 2" key="1">
    <citation type="journal article" date="2013" name="Mar. Genomics">
        <title>Expression of sulfatases in Rhodopirellula baltica and the diversity of sulfatases in the genus Rhodopirellula.</title>
        <authorList>
            <person name="Wegner C.E."/>
            <person name="Richter-Heitmann T."/>
            <person name="Klindworth A."/>
            <person name="Klockow C."/>
            <person name="Richter M."/>
            <person name="Achstetter T."/>
            <person name="Glockner F.O."/>
            <person name="Harder J."/>
        </authorList>
    </citation>
    <scope>NUCLEOTIDE SEQUENCE [LARGE SCALE GENOMIC DNA]</scope>
    <source>
        <strain evidence="1 2">SM1</strain>
    </source>
</reference>
<name>M5RUV2_9BACT</name>
<dbReference type="EMBL" id="ANOG01000761">
    <property type="protein sequence ID" value="EMI17729.1"/>
    <property type="molecule type" value="Genomic_DNA"/>
</dbReference>
<evidence type="ECO:0000313" key="1">
    <source>
        <dbReference type="EMBL" id="EMI17729.1"/>
    </source>
</evidence>
<dbReference type="AlphaFoldDB" id="M5RUV2"/>
<dbReference type="PATRIC" id="fig|1265738.3.peg.5375"/>
<comment type="caution">
    <text evidence="1">The sequence shown here is derived from an EMBL/GenBank/DDBJ whole genome shotgun (WGS) entry which is preliminary data.</text>
</comment>
<dbReference type="Proteomes" id="UP000011991">
    <property type="component" value="Unassembled WGS sequence"/>
</dbReference>